<protein>
    <submittedName>
        <fullName evidence="1">Uncharacterized protein</fullName>
    </submittedName>
</protein>
<proteinExistence type="predicted"/>
<dbReference type="AlphaFoldDB" id="A0A3B0VZB1"/>
<organism evidence="1">
    <name type="scientific">hydrothermal vent metagenome</name>
    <dbReference type="NCBI Taxonomy" id="652676"/>
    <lineage>
        <taxon>unclassified sequences</taxon>
        <taxon>metagenomes</taxon>
        <taxon>ecological metagenomes</taxon>
    </lineage>
</organism>
<sequence>MAQIQLFCNRFSILGQAPRSLSENRNRDEGKLGLEQMSIEQACQ</sequence>
<dbReference type="EMBL" id="UOFA01000197">
    <property type="protein sequence ID" value="VAW45493.1"/>
    <property type="molecule type" value="Genomic_DNA"/>
</dbReference>
<reference evidence="1" key="1">
    <citation type="submission" date="2018-06" db="EMBL/GenBank/DDBJ databases">
        <authorList>
            <person name="Zhirakovskaya E."/>
        </authorList>
    </citation>
    <scope>NUCLEOTIDE SEQUENCE</scope>
</reference>
<gene>
    <name evidence="1" type="ORF">MNBD_GAMMA02-1500</name>
</gene>
<evidence type="ECO:0000313" key="1">
    <source>
        <dbReference type="EMBL" id="VAW45493.1"/>
    </source>
</evidence>
<name>A0A3B0VZB1_9ZZZZ</name>
<accession>A0A3B0VZB1</accession>